<dbReference type="OrthoDB" id="1355942at2"/>
<feature type="signal peptide" evidence="1">
    <location>
        <begin position="1"/>
        <end position="18"/>
    </location>
</feature>
<keyword evidence="3" id="KW-1185">Reference proteome</keyword>
<dbReference type="AlphaFoldDB" id="A0A167X2E0"/>
<reference evidence="2 3" key="1">
    <citation type="submission" date="2016-03" db="EMBL/GenBank/DDBJ databases">
        <title>Draft genome sequence of Flavobacterium fryxellicola DSM 16209.</title>
        <authorList>
            <person name="Shin S.-K."/>
            <person name="Yi H."/>
        </authorList>
    </citation>
    <scope>NUCLEOTIDE SEQUENCE [LARGE SCALE GENOMIC DNA]</scope>
    <source>
        <strain evidence="2 3">DSM 16209</strain>
    </source>
</reference>
<keyword evidence="1" id="KW-0732">Signal</keyword>
<proteinExistence type="predicted"/>
<dbReference type="RefSeq" id="WP_066079934.1">
    <property type="nucleotide sequence ID" value="NZ_FRDK01000003.1"/>
</dbReference>
<evidence type="ECO:0000256" key="1">
    <source>
        <dbReference type="SAM" id="SignalP"/>
    </source>
</evidence>
<evidence type="ECO:0000313" key="3">
    <source>
        <dbReference type="Proteomes" id="UP000077164"/>
    </source>
</evidence>
<evidence type="ECO:0000313" key="2">
    <source>
        <dbReference type="EMBL" id="OAB27965.1"/>
    </source>
</evidence>
<accession>A0A167X2E0</accession>
<gene>
    <name evidence="2" type="ORF">FBFR_08895</name>
</gene>
<comment type="caution">
    <text evidence="2">The sequence shown here is derived from an EMBL/GenBank/DDBJ whole genome shotgun (WGS) entry which is preliminary data.</text>
</comment>
<dbReference type="Proteomes" id="UP000077164">
    <property type="component" value="Unassembled WGS sequence"/>
</dbReference>
<name>A0A167X2E0_9FLAO</name>
<organism evidence="2 3">
    <name type="scientific">Flavobacterium fryxellicola</name>
    <dbReference type="NCBI Taxonomy" id="249352"/>
    <lineage>
        <taxon>Bacteria</taxon>
        <taxon>Pseudomonadati</taxon>
        <taxon>Bacteroidota</taxon>
        <taxon>Flavobacteriia</taxon>
        <taxon>Flavobacteriales</taxon>
        <taxon>Flavobacteriaceae</taxon>
        <taxon>Flavobacterium</taxon>
    </lineage>
</organism>
<dbReference type="EMBL" id="LVJE01000013">
    <property type="protein sequence ID" value="OAB27965.1"/>
    <property type="molecule type" value="Genomic_DNA"/>
</dbReference>
<protein>
    <recommendedName>
        <fullName evidence="4">DUF4468 domain-containing protein</fullName>
    </recommendedName>
</protein>
<evidence type="ECO:0008006" key="4">
    <source>
        <dbReference type="Google" id="ProtNLM"/>
    </source>
</evidence>
<feature type="chain" id="PRO_5007894209" description="DUF4468 domain-containing protein" evidence="1">
    <location>
        <begin position="19"/>
        <end position="160"/>
    </location>
</feature>
<sequence length="160" mass="18773">MKKLISITFLLITTISFAQNKNFIVEDELIMWRYIYEDSTSISKLKSNPRLEFKTDSTGIIKKTNFSDKMLHPIVAEFKIEVKKNKYRVSVFNTRFIEEPRIINKDGLLIQATNEYTIEQALLKRNKTIKKPSLFNNSTETLNPHLIQLFTIKKPAKSDW</sequence>